<evidence type="ECO:0000313" key="3">
    <source>
        <dbReference type="Proteomes" id="UP000254785"/>
    </source>
</evidence>
<comment type="function">
    <text evidence="1">The glycine cleavage system catalyzes the degradation of glycine. The P protein binds the alpha-amino group of glycine through its pyridoxal phosphate cofactor; CO(2) is released and the remaining methylamine moiety is then transferred to the lipoamide cofactor of the H protein.</text>
</comment>
<keyword evidence="2" id="KW-0560">Oxidoreductase</keyword>
<dbReference type="InterPro" id="IPR015421">
    <property type="entry name" value="PyrdxlP-dep_Trfase_major"/>
</dbReference>
<dbReference type="InterPro" id="IPR015424">
    <property type="entry name" value="PyrdxlP-dep_Trfase"/>
</dbReference>
<gene>
    <name evidence="2" type="primary">gcvP_4</name>
    <name evidence="2" type="ORF">NCTC9117_01452</name>
</gene>
<dbReference type="SUPFAM" id="SSF53383">
    <property type="entry name" value="PLP-dependent transferases"/>
    <property type="match status" value="1"/>
</dbReference>
<dbReference type="GO" id="GO:0005829">
    <property type="term" value="C:cytosol"/>
    <property type="evidence" value="ECO:0007669"/>
    <property type="project" value="TreeGrafter"/>
</dbReference>
<protein>
    <submittedName>
        <fullName evidence="2">Glycine dehydrogenase</fullName>
        <ecNumber evidence="2">1.4.4.2</ecNumber>
    </submittedName>
</protein>
<organism evidence="2 3">
    <name type="scientific">Escherichia coli</name>
    <dbReference type="NCBI Taxonomy" id="562"/>
    <lineage>
        <taxon>Bacteria</taxon>
        <taxon>Pseudomonadati</taxon>
        <taxon>Pseudomonadota</taxon>
        <taxon>Gammaproteobacteria</taxon>
        <taxon>Enterobacterales</taxon>
        <taxon>Enterobacteriaceae</taxon>
        <taxon>Escherichia</taxon>
    </lineage>
</organism>
<dbReference type="GO" id="GO:0019464">
    <property type="term" value="P:glycine decarboxylation via glycine cleavage system"/>
    <property type="evidence" value="ECO:0007669"/>
    <property type="project" value="TreeGrafter"/>
</dbReference>
<dbReference type="GO" id="GO:0030170">
    <property type="term" value="F:pyridoxal phosphate binding"/>
    <property type="evidence" value="ECO:0007669"/>
    <property type="project" value="TreeGrafter"/>
</dbReference>
<dbReference type="GO" id="GO:0016594">
    <property type="term" value="F:glycine binding"/>
    <property type="evidence" value="ECO:0007669"/>
    <property type="project" value="TreeGrafter"/>
</dbReference>
<dbReference type="Gene3D" id="3.40.640.10">
    <property type="entry name" value="Type I PLP-dependent aspartate aminotransferase-like (Major domain)"/>
    <property type="match status" value="1"/>
</dbReference>
<evidence type="ECO:0000256" key="1">
    <source>
        <dbReference type="ARBA" id="ARBA00003788"/>
    </source>
</evidence>
<sequence length="55" mass="6165">MVTYPSTHGVYEETIREVCEVVHQFGGQVYLDGANMNAQVGIHLTGLYWRGRLAP</sequence>
<name>A0A376Y5P6_ECOLX</name>
<dbReference type="EC" id="1.4.4.2" evidence="2"/>
<dbReference type="InterPro" id="IPR020581">
    <property type="entry name" value="GDC_P"/>
</dbReference>
<proteinExistence type="predicted"/>
<dbReference type="GO" id="GO:0005960">
    <property type="term" value="C:glycine cleavage complex"/>
    <property type="evidence" value="ECO:0007669"/>
    <property type="project" value="TreeGrafter"/>
</dbReference>
<reference evidence="2 3" key="1">
    <citation type="submission" date="2018-06" db="EMBL/GenBank/DDBJ databases">
        <authorList>
            <consortium name="Pathogen Informatics"/>
            <person name="Doyle S."/>
        </authorList>
    </citation>
    <scope>NUCLEOTIDE SEQUENCE [LARGE SCALE GENOMIC DNA]</scope>
    <source>
        <strain evidence="2 3">NCTC9117</strain>
    </source>
</reference>
<dbReference type="AlphaFoldDB" id="A0A376Y5P6"/>
<dbReference type="PANTHER" id="PTHR11773:SF13">
    <property type="entry name" value="GLYCINE DEHYDROGENASE (DECARBOXYLATING)"/>
    <property type="match status" value="1"/>
</dbReference>
<dbReference type="GO" id="GO:0004375">
    <property type="term" value="F:glycine dehydrogenase (decarboxylating) activity"/>
    <property type="evidence" value="ECO:0007669"/>
    <property type="project" value="UniProtKB-EC"/>
</dbReference>
<evidence type="ECO:0000313" key="2">
    <source>
        <dbReference type="EMBL" id="STJ78903.1"/>
    </source>
</evidence>
<dbReference type="Proteomes" id="UP000254785">
    <property type="component" value="Unassembled WGS sequence"/>
</dbReference>
<accession>A0A376Y5P6</accession>
<dbReference type="PANTHER" id="PTHR11773">
    <property type="entry name" value="GLYCINE DEHYDROGENASE, DECARBOXYLATING"/>
    <property type="match status" value="1"/>
</dbReference>
<dbReference type="EMBL" id="UGDC01000003">
    <property type="protein sequence ID" value="STJ78903.1"/>
    <property type="molecule type" value="Genomic_DNA"/>
</dbReference>